<dbReference type="GO" id="GO:0008168">
    <property type="term" value="F:methyltransferase activity"/>
    <property type="evidence" value="ECO:0007669"/>
    <property type="project" value="UniProtKB-KW"/>
</dbReference>
<evidence type="ECO:0000256" key="4">
    <source>
        <dbReference type="ARBA" id="ARBA00022679"/>
    </source>
</evidence>
<dbReference type="PANTHER" id="PTHR31760">
    <property type="entry name" value="S-ADENOSYL-L-METHIONINE-DEPENDENT METHYLTRANSFERASES SUPERFAMILY PROTEIN"/>
    <property type="match status" value="1"/>
</dbReference>
<evidence type="ECO:0000313" key="7">
    <source>
        <dbReference type="EMBL" id="MCJ8239738.1"/>
    </source>
</evidence>
<evidence type="ECO:0000256" key="2">
    <source>
        <dbReference type="ARBA" id="ARBA00022552"/>
    </source>
</evidence>
<evidence type="ECO:0000256" key="6">
    <source>
        <dbReference type="HAMAP-Rule" id="MF_00074"/>
    </source>
</evidence>
<dbReference type="Proteomes" id="UP001522662">
    <property type="component" value="Unassembled WGS sequence"/>
</dbReference>
<dbReference type="PIRSF" id="PIRSF003078">
    <property type="entry name" value="GidB"/>
    <property type="match status" value="1"/>
</dbReference>
<comment type="catalytic activity">
    <reaction evidence="6">
        <text>guanosine(527) in 16S rRNA + S-adenosyl-L-methionine = N(7)-methylguanosine(527) in 16S rRNA + S-adenosyl-L-homocysteine</text>
        <dbReference type="Rhea" id="RHEA:42732"/>
        <dbReference type="Rhea" id="RHEA-COMP:10209"/>
        <dbReference type="Rhea" id="RHEA-COMP:10210"/>
        <dbReference type="ChEBI" id="CHEBI:57856"/>
        <dbReference type="ChEBI" id="CHEBI:59789"/>
        <dbReference type="ChEBI" id="CHEBI:74269"/>
        <dbReference type="ChEBI" id="CHEBI:74480"/>
        <dbReference type="EC" id="2.1.1.170"/>
    </reaction>
</comment>
<dbReference type="Pfam" id="PF02527">
    <property type="entry name" value="GidB"/>
    <property type="match status" value="1"/>
</dbReference>
<evidence type="ECO:0000256" key="5">
    <source>
        <dbReference type="ARBA" id="ARBA00022691"/>
    </source>
</evidence>
<keyword evidence="8" id="KW-1185">Reference proteome</keyword>
<evidence type="ECO:0000313" key="8">
    <source>
        <dbReference type="Proteomes" id="UP001522662"/>
    </source>
</evidence>
<evidence type="ECO:0000256" key="1">
    <source>
        <dbReference type="ARBA" id="ARBA00022490"/>
    </source>
</evidence>
<feature type="binding site" evidence="6">
    <location>
        <position position="71"/>
    </location>
    <ligand>
        <name>S-adenosyl-L-methionine</name>
        <dbReference type="ChEBI" id="CHEBI:59789"/>
    </ligand>
</feature>
<comment type="caution">
    <text evidence="6">Lacks conserved residue(s) required for the propagation of feature annotation.</text>
</comment>
<keyword evidence="3 6" id="KW-0489">Methyltransferase</keyword>
<dbReference type="GO" id="GO:0032259">
    <property type="term" value="P:methylation"/>
    <property type="evidence" value="ECO:0007669"/>
    <property type="project" value="UniProtKB-KW"/>
</dbReference>
<proteinExistence type="inferred from homology"/>
<feature type="binding site" evidence="6">
    <location>
        <begin position="124"/>
        <end position="125"/>
    </location>
    <ligand>
        <name>S-adenosyl-L-methionine</name>
        <dbReference type="ChEBI" id="CHEBI:59789"/>
    </ligand>
</feature>
<comment type="subcellular location">
    <subcellularLocation>
        <location evidence="6">Cytoplasm</location>
    </subcellularLocation>
</comment>
<dbReference type="Gene3D" id="3.40.50.150">
    <property type="entry name" value="Vaccinia Virus protein VP39"/>
    <property type="match status" value="1"/>
</dbReference>
<keyword evidence="1 6" id="KW-0963">Cytoplasm</keyword>
<keyword evidence="5 6" id="KW-0949">S-adenosyl-L-methionine</keyword>
<dbReference type="RefSeq" id="WP_245137242.1">
    <property type="nucleotide sequence ID" value="NZ_CP128477.1"/>
</dbReference>
<keyword evidence="4 6" id="KW-0808">Transferase</keyword>
<comment type="caution">
    <text evidence="7">The sequence shown here is derived from an EMBL/GenBank/DDBJ whole genome shotgun (WGS) entry which is preliminary data.</text>
</comment>
<dbReference type="EMBL" id="JALAYX010000004">
    <property type="protein sequence ID" value="MCJ8239738.1"/>
    <property type="molecule type" value="Genomic_DNA"/>
</dbReference>
<dbReference type="InterPro" id="IPR029063">
    <property type="entry name" value="SAM-dependent_MTases_sf"/>
</dbReference>
<dbReference type="HAMAP" id="MF_00074">
    <property type="entry name" value="16SrRNA_methyltr_G"/>
    <property type="match status" value="1"/>
</dbReference>
<accession>A0ABT0D2W0</accession>
<sequence length="210" mass="23758">MQNFPGAEYNLIVSRETQERLERFAKLFLKWSKSINLIAPSTIEQLWTRHIVDSLQLRNVIEISGRWIDLGSGGGFPGIVTAILLAEEQEGWIDLVESNQKKCSFLRMALAETGGRGAVHPVRIENAAKTLPAPDFISARALAELGQLFEYVQPWTTRKPDIKLIFHKGRDYRSEVDKARGGWDFDLVEHQSVVETDSVILEIASLTRRV</sequence>
<feature type="binding site" evidence="6">
    <location>
        <position position="76"/>
    </location>
    <ligand>
        <name>S-adenosyl-L-methionine</name>
        <dbReference type="ChEBI" id="CHEBI:59789"/>
    </ligand>
</feature>
<organism evidence="7 8">
    <name type="scientific">Peteryoungia algae</name>
    <dbReference type="NCBI Taxonomy" id="2919917"/>
    <lineage>
        <taxon>Bacteria</taxon>
        <taxon>Pseudomonadati</taxon>
        <taxon>Pseudomonadota</taxon>
        <taxon>Alphaproteobacteria</taxon>
        <taxon>Hyphomicrobiales</taxon>
        <taxon>Rhizobiaceae</taxon>
        <taxon>Peteryoungia</taxon>
    </lineage>
</organism>
<reference evidence="7 8" key="1">
    <citation type="submission" date="2022-03" db="EMBL/GenBank/DDBJ databases">
        <title>Rhizobium SSM4.3 sp. nov., isolated from Sediment (Gouqi Island).</title>
        <authorList>
            <person name="Chen G."/>
        </authorList>
    </citation>
    <scope>NUCLEOTIDE SEQUENCE [LARGE SCALE GENOMIC DNA]</scope>
    <source>
        <strain evidence="7 8">SSM4.3</strain>
    </source>
</reference>
<feature type="binding site" evidence="6">
    <location>
        <position position="140"/>
    </location>
    <ligand>
        <name>S-adenosyl-L-methionine</name>
        <dbReference type="ChEBI" id="CHEBI:59789"/>
    </ligand>
</feature>
<gene>
    <name evidence="6 7" type="primary">rsmG</name>
    <name evidence="7" type="ORF">MKJ03_15520</name>
</gene>
<evidence type="ECO:0000256" key="3">
    <source>
        <dbReference type="ARBA" id="ARBA00022603"/>
    </source>
</evidence>
<dbReference type="NCBIfam" id="TIGR00138">
    <property type="entry name" value="rsmG_gidB"/>
    <property type="match status" value="1"/>
</dbReference>
<dbReference type="PANTHER" id="PTHR31760:SF0">
    <property type="entry name" value="S-ADENOSYL-L-METHIONINE-DEPENDENT METHYLTRANSFERASES SUPERFAMILY PROTEIN"/>
    <property type="match status" value="1"/>
</dbReference>
<protein>
    <recommendedName>
        <fullName evidence="6">Ribosomal RNA small subunit methyltransferase G</fullName>
        <ecNumber evidence="6">2.1.1.170</ecNumber>
    </recommendedName>
    <alternativeName>
        <fullName evidence="6">16S rRNA 7-methylguanosine methyltransferase</fullName>
        <shortName evidence="6">16S rRNA m7G methyltransferase</shortName>
    </alternativeName>
</protein>
<name>A0ABT0D2W0_9HYPH</name>
<dbReference type="SUPFAM" id="SSF53335">
    <property type="entry name" value="S-adenosyl-L-methionine-dependent methyltransferases"/>
    <property type="match status" value="1"/>
</dbReference>
<comment type="function">
    <text evidence="6">Specifically methylates the N7 position of guanine in position 527 of 16S rRNA.</text>
</comment>
<keyword evidence="2 6" id="KW-0698">rRNA processing</keyword>
<dbReference type="EC" id="2.1.1.170" evidence="6"/>
<dbReference type="InterPro" id="IPR003682">
    <property type="entry name" value="rRNA_ssu_MeTfrase_G"/>
</dbReference>
<comment type="similarity">
    <text evidence="6">Belongs to the methyltransferase superfamily. RNA methyltransferase RsmG family.</text>
</comment>